<evidence type="ECO:0000313" key="5">
    <source>
        <dbReference type="EMBL" id="KNC50023.1"/>
    </source>
</evidence>
<dbReference type="PANTHER" id="PTHR11603:SF132">
    <property type="entry name" value="C2H2-TYPE DOMAIN-CONTAINING PROTEIN"/>
    <property type="match status" value="1"/>
</dbReference>
<evidence type="ECO:0000313" key="6">
    <source>
        <dbReference type="Proteomes" id="UP000054408"/>
    </source>
</evidence>
<reference evidence="5 6" key="1">
    <citation type="submission" date="2010-05" db="EMBL/GenBank/DDBJ databases">
        <title>The Genome Sequence of Thecamonas trahens ATCC 50062.</title>
        <authorList>
            <consortium name="The Broad Institute Genome Sequencing Platform"/>
            <person name="Russ C."/>
            <person name="Cuomo C."/>
            <person name="Shea T."/>
            <person name="Young S.K."/>
            <person name="Zeng Q."/>
            <person name="Koehrsen M."/>
            <person name="Haas B."/>
            <person name="Borodovsky M."/>
            <person name="Guigo R."/>
            <person name="Alvarado L."/>
            <person name="Berlin A."/>
            <person name="Bochicchio J."/>
            <person name="Borenstein D."/>
            <person name="Chapman S."/>
            <person name="Chen Z."/>
            <person name="Freedman E."/>
            <person name="Gellesch M."/>
            <person name="Goldberg J."/>
            <person name="Griggs A."/>
            <person name="Gujja S."/>
            <person name="Heilman E."/>
            <person name="Heiman D."/>
            <person name="Hepburn T."/>
            <person name="Howarth C."/>
            <person name="Jen D."/>
            <person name="Larson L."/>
            <person name="Mehta T."/>
            <person name="Park D."/>
            <person name="Pearson M."/>
            <person name="Roberts A."/>
            <person name="Saif S."/>
            <person name="Shenoy N."/>
            <person name="Sisk P."/>
            <person name="Stolte C."/>
            <person name="Sykes S."/>
            <person name="Thomson T."/>
            <person name="Walk T."/>
            <person name="White J."/>
            <person name="Yandava C."/>
            <person name="Burger G."/>
            <person name="Gray M.W."/>
            <person name="Holland P.W.H."/>
            <person name="King N."/>
            <person name="Lang F.B.F."/>
            <person name="Roger A.J."/>
            <person name="Ruiz-Trillo I."/>
            <person name="Lander E."/>
            <person name="Nusbaum C."/>
        </authorList>
    </citation>
    <scope>NUCLEOTIDE SEQUENCE [LARGE SCALE GENOMIC DNA]</scope>
    <source>
        <strain evidence="5 6">ATCC 50062</strain>
    </source>
</reference>
<dbReference type="GeneID" id="25565112"/>
<dbReference type="eggNOG" id="ENOG502SEXG">
    <property type="taxonomic scope" value="Eukaryota"/>
</dbReference>
<dbReference type="GO" id="GO:0016851">
    <property type="term" value="F:magnesium chelatase activity"/>
    <property type="evidence" value="ECO:0007669"/>
    <property type="project" value="UniProtKB-EC"/>
</dbReference>
<feature type="region of interest" description="Disordered" evidence="3">
    <location>
        <begin position="115"/>
        <end position="135"/>
    </location>
</feature>
<organism evidence="5 6">
    <name type="scientific">Thecamonas trahens ATCC 50062</name>
    <dbReference type="NCBI Taxonomy" id="461836"/>
    <lineage>
        <taxon>Eukaryota</taxon>
        <taxon>Apusozoa</taxon>
        <taxon>Apusomonadida</taxon>
        <taxon>Apusomonadidae</taxon>
        <taxon>Thecamonas</taxon>
    </lineage>
</organism>
<keyword evidence="6" id="KW-1185">Reference proteome</keyword>
<dbReference type="Gene3D" id="1.10.8.80">
    <property type="entry name" value="Magnesium chelatase subunit I, C-Terminal domain"/>
    <property type="match status" value="1"/>
</dbReference>
<dbReference type="InterPro" id="IPR052041">
    <property type="entry name" value="Nucleic_acid_metab_PIN/TRAM"/>
</dbReference>
<dbReference type="Pfam" id="PF17863">
    <property type="entry name" value="AAA_lid_2"/>
    <property type="match status" value="1"/>
</dbReference>
<evidence type="ECO:0000256" key="2">
    <source>
        <dbReference type="ARBA" id="ARBA00023444"/>
    </source>
</evidence>
<protein>
    <recommendedName>
        <fullName evidence="1">magnesium chelatase</fullName>
        <ecNumber evidence="1">6.6.1.1</ecNumber>
    </recommendedName>
</protein>
<dbReference type="InterPro" id="IPR041628">
    <property type="entry name" value="ChlI/MoxR_AAA_lid"/>
</dbReference>
<gene>
    <name evidence="5" type="ORF">AMSG_05780</name>
</gene>
<dbReference type="PANTHER" id="PTHR11603">
    <property type="entry name" value="AAA FAMILY ATPASE"/>
    <property type="match status" value="1"/>
</dbReference>
<dbReference type="InterPro" id="IPR027417">
    <property type="entry name" value="P-loop_NTPase"/>
</dbReference>
<dbReference type="RefSeq" id="XP_013757190.1">
    <property type="nucleotide sequence ID" value="XM_013901736.1"/>
</dbReference>
<feature type="domain" description="ChlI/MoxR AAA lid" evidence="4">
    <location>
        <begin position="277"/>
        <end position="334"/>
    </location>
</feature>
<dbReference type="EC" id="6.6.1.1" evidence="1"/>
<name>A0A0L0DFD2_THETB</name>
<dbReference type="AlphaFoldDB" id="A0A0L0DFD2"/>
<dbReference type="Proteomes" id="UP000054408">
    <property type="component" value="Unassembled WGS sequence"/>
</dbReference>
<dbReference type="EMBL" id="GL349459">
    <property type="protein sequence ID" value="KNC50023.1"/>
    <property type="molecule type" value="Genomic_DNA"/>
</dbReference>
<evidence type="ECO:0000256" key="3">
    <source>
        <dbReference type="SAM" id="MobiDB-lite"/>
    </source>
</evidence>
<sequence length="356" mass="37060">MSTSLAGQLPSLLAEVSGMSAPREVLHGLITSVVSGTHLVVDAPHADSPALTALRNLVRTLVPTPLGALATTTLSQATTPASLLDSLLVSHGKDAGEVPPDVAAPASLPVVTSGLQLPASSSPGTGGKASALSSAPTSPAGGYFPPLMATDELRRVAPVWMVVGLDMTHKSVQRALLKTLSYGRFSLGGTVYTLPANFVMVAVCTGADAGHVTSPLRDYFLTRVSLGASARIECPYPSAKARSFPYTAGDLVEMRMELARVYLHPDVLAYMKALVYALRQDPCVAEGITARAVPALSMAARVSALLKDRLFVTPADIQIVIGPVLAHRISLTSWSSSDATVLDLLEDHVSAIDPPV</sequence>
<evidence type="ECO:0000256" key="1">
    <source>
        <dbReference type="ARBA" id="ARBA00012825"/>
    </source>
</evidence>
<dbReference type="SUPFAM" id="SSF52540">
    <property type="entry name" value="P-loop containing nucleoside triphosphate hydrolases"/>
    <property type="match status" value="1"/>
</dbReference>
<comment type="pathway">
    <text evidence="2">Porphyrin-containing compound metabolism.</text>
</comment>
<accession>A0A0L0DFD2</accession>
<evidence type="ECO:0000259" key="4">
    <source>
        <dbReference type="Pfam" id="PF17863"/>
    </source>
</evidence>
<proteinExistence type="predicted"/>
<dbReference type="OrthoDB" id="444631at2759"/>